<dbReference type="AlphaFoldDB" id="A0A5C0VFY8"/>
<evidence type="ECO:0000256" key="5">
    <source>
        <dbReference type="ARBA" id="ARBA00023237"/>
    </source>
</evidence>
<protein>
    <submittedName>
        <fullName evidence="8">RagB/SusD family nutrient uptake outer membrane protein</fullName>
    </submittedName>
</protein>
<dbReference type="KEGG" id="pej:FYC62_07885"/>
<gene>
    <name evidence="8" type="ORF">FYC62_07885</name>
</gene>
<dbReference type="Pfam" id="PF07980">
    <property type="entry name" value="SusD_RagB"/>
    <property type="match status" value="1"/>
</dbReference>
<evidence type="ECO:0000313" key="8">
    <source>
        <dbReference type="EMBL" id="QEK51585.1"/>
    </source>
</evidence>
<sequence>MSPFKYEYHETFKIYIILFSILFSSCEKFLETEPLNAVSDLDPIYDKGSSETALRGVYRQLSSSGYYGETYVTLGFFPSADIRNLTTGGAANLVNINFRTDEVLFNTAWSAIYNTINRANHVITKVPSVQDPTLTTNLKNQIIGEAKFIRALAYFDLARAWGGVQLFLEPTVSLQERPNIRRSTLAQTYAQVLADLQDAEALLPDAVNRIRATKRTVWALRARLHLYKKEWALAEEYATKLIEKSADYTLVKPYSAWFANNVVGTRESIFELQYSAINPNATRAQMQHPTRGGTYRYAPNDRFVSLLNNPAISGGRSALISSVVQNNTRIWFGNLYYRLPATDPAYIFRISEMYLIRAEARAQQNNLSITNGALADLNLVRDRAELPVSIAVTQQEILQAIEEERRYEFAFEPHRWFDLARTGRAKTVLEALDSNIEVEEHEYIFPIPVAQIQLDKNLEQNPDY</sequence>
<dbReference type="GO" id="GO:0009279">
    <property type="term" value="C:cell outer membrane"/>
    <property type="evidence" value="ECO:0007669"/>
    <property type="project" value="UniProtKB-SubCell"/>
</dbReference>
<proteinExistence type="inferred from homology"/>
<evidence type="ECO:0000256" key="1">
    <source>
        <dbReference type="ARBA" id="ARBA00004442"/>
    </source>
</evidence>
<keyword evidence="3" id="KW-0732">Signal</keyword>
<dbReference type="PROSITE" id="PS51257">
    <property type="entry name" value="PROKAR_LIPOPROTEIN"/>
    <property type="match status" value="1"/>
</dbReference>
<dbReference type="CDD" id="cd08977">
    <property type="entry name" value="SusD"/>
    <property type="match status" value="1"/>
</dbReference>
<dbReference type="EMBL" id="CP043329">
    <property type="protein sequence ID" value="QEK51585.1"/>
    <property type="molecule type" value="Genomic_DNA"/>
</dbReference>
<keyword evidence="5" id="KW-0998">Cell outer membrane</keyword>
<evidence type="ECO:0000256" key="3">
    <source>
        <dbReference type="ARBA" id="ARBA00022729"/>
    </source>
</evidence>
<name>A0A5C0VFY8_9SPHI</name>
<keyword evidence="9" id="KW-1185">Reference proteome</keyword>
<dbReference type="Proteomes" id="UP000323653">
    <property type="component" value="Chromosome"/>
</dbReference>
<organism evidence="8 9">
    <name type="scientific">Pedobacter aquae</name>
    <dbReference type="NCBI Taxonomy" id="2605747"/>
    <lineage>
        <taxon>Bacteria</taxon>
        <taxon>Pseudomonadati</taxon>
        <taxon>Bacteroidota</taxon>
        <taxon>Sphingobacteriia</taxon>
        <taxon>Sphingobacteriales</taxon>
        <taxon>Sphingobacteriaceae</taxon>
        <taxon>Pedobacter</taxon>
    </lineage>
</organism>
<dbReference type="Pfam" id="PF14322">
    <property type="entry name" value="SusD-like_3"/>
    <property type="match status" value="1"/>
</dbReference>
<dbReference type="InterPro" id="IPR011990">
    <property type="entry name" value="TPR-like_helical_dom_sf"/>
</dbReference>
<comment type="subcellular location">
    <subcellularLocation>
        <location evidence="1">Cell outer membrane</location>
    </subcellularLocation>
</comment>
<evidence type="ECO:0000259" key="6">
    <source>
        <dbReference type="Pfam" id="PF07980"/>
    </source>
</evidence>
<evidence type="ECO:0000259" key="7">
    <source>
        <dbReference type="Pfam" id="PF14322"/>
    </source>
</evidence>
<evidence type="ECO:0000256" key="4">
    <source>
        <dbReference type="ARBA" id="ARBA00023136"/>
    </source>
</evidence>
<evidence type="ECO:0000313" key="9">
    <source>
        <dbReference type="Proteomes" id="UP000323653"/>
    </source>
</evidence>
<reference evidence="8 9" key="1">
    <citation type="submission" date="2019-08" db="EMBL/GenBank/DDBJ databases">
        <title>Pedobacter sp. nov., isolated from Han river, South Korea.</title>
        <authorList>
            <person name="Lee D.-H."/>
            <person name="Kim Y.-S."/>
            <person name="Hwang E.-M."/>
            <person name="Le Tran T.C."/>
            <person name="Cha C.-J."/>
        </authorList>
    </citation>
    <scope>NUCLEOTIDE SEQUENCE [LARGE SCALE GENOMIC DNA]</scope>
    <source>
        <strain evidence="8 9">CJ43</strain>
    </source>
</reference>
<comment type="similarity">
    <text evidence="2">Belongs to the SusD family.</text>
</comment>
<dbReference type="Gene3D" id="1.25.40.390">
    <property type="match status" value="1"/>
</dbReference>
<dbReference type="InterPro" id="IPR012944">
    <property type="entry name" value="SusD_RagB_dom"/>
</dbReference>
<dbReference type="SUPFAM" id="SSF48452">
    <property type="entry name" value="TPR-like"/>
    <property type="match status" value="1"/>
</dbReference>
<dbReference type="InterPro" id="IPR033985">
    <property type="entry name" value="SusD-like_N"/>
</dbReference>
<accession>A0A5C0VFY8</accession>
<evidence type="ECO:0000256" key="2">
    <source>
        <dbReference type="ARBA" id="ARBA00006275"/>
    </source>
</evidence>
<keyword evidence="4" id="KW-0472">Membrane</keyword>
<feature type="domain" description="SusD-like N-terminal" evidence="7">
    <location>
        <begin position="98"/>
        <end position="226"/>
    </location>
</feature>
<feature type="domain" description="RagB/SusD" evidence="6">
    <location>
        <begin position="344"/>
        <end position="464"/>
    </location>
</feature>